<evidence type="ECO:0000256" key="9">
    <source>
        <dbReference type="SAM" id="SignalP"/>
    </source>
</evidence>
<comment type="catalytic activity">
    <reaction evidence="1 8">
        <text>Hydrolysis of terminal, non-reducing alpha-D-galactose residues in alpha-D-galactosides, including galactose oligosaccharides, galactomannans and galactolipids.</text>
        <dbReference type="EC" id="3.2.1.22"/>
    </reaction>
</comment>
<evidence type="ECO:0000256" key="1">
    <source>
        <dbReference type="ARBA" id="ARBA00001255"/>
    </source>
</evidence>
<keyword evidence="7 8" id="KW-0326">Glycosidase</keyword>
<feature type="signal peptide" evidence="9">
    <location>
        <begin position="1"/>
        <end position="30"/>
    </location>
</feature>
<evidence type="ECO:0000256" key="8">
    <source>
        <dbReference type="RuleBase" id="RU361168"/>
    </source>
</evidence>
<keyword evidence="6 8" id="KW-1015">Disulfide bond</keyword>
<name>A0A445INW1_GLYSO</name>
<dbReference type="EC" id="3.2.1.22" evidence="3 8"/>
<protein>
    <recommendedName>
        <fullName evidence="3 8">Alpha-galactosidase</fullName>
        <ecNumber evidence="3 8">3.2.1.22</ecNumber>
    </recommendedName>
    <alternativeName>
        <fullName evidence="8">Melibiase</fullName>
    </alternativeName>
</protein>
<organism evidence="11 12">
    <name type="scientific">Glycine soja</name>
    <name type="common">Wild soybean</name>
    <dbReference type="NCBI Taxonomy" id="3848"/>
    <lineage>
        <taxon>Eukaryota</taxon>
        <taxon>Viridiplantae</taxon>
        <taxon>Streptophyta</taxon>
        <taxon>Embryophyta</taxon>
        <taxon>Tracheophyta</taxon>
        <taxon>Spermatophyta</taxon>
        <taxon>Magnoliopsida</taxon>
        <taxon>eudicotyledons</taxon>
        <taxon>Gunneridae</taxon>
        <taxon>Pentapetalae</taxon>
        <taxon>rosids</taxon>
        <taxon>fabids</taxon>
        <taxon>Fabales</taxon>
        <taxon>Fabaceae</taxon>
        <taxon>Papilionoideae</taxon>
        <taxon>50 kb inversion clade</taxon>
        <taxon>NPAAA clade</taxon>
        <taxon>indigoferoid/millettioid clade</taxon>
        <taxon>Phaseoleae</taxon>
        <taxon>Glycine</taxon>
        <taxon>Glycine subgen. Soja</taxon>
    </lineage>
</organism>
<evidence type="ECO:0000259" key="10">
    <source>
        <dbReference type="Pfam" id="PF17801"/>
    </source>
</evidence>
<dbReference type="FunFam" id="2.60.40.1180:FF:000008">
    <property type="entry name" value="Alpha-galactosidase"/>
    <property type="match status" value="2"/>
</dbReference>
<dbReference type="PROSITE" id="PS00512">
    <property type="entry name" value="ALPHA_GALACTOSIDASE"/>
    <property type="match status" value="2"/>
</dbReference>
<feature type="chain" id="PRO_5019194901" description="Alpha-galactosidase" evidence="9">
    <location>
        <begin position="31"/>
        <end position="805"/>
    </location>
</feature>
<dbReference type="InterPro" id="IPR002241">
    <property type="entry name" value="Glyco_hydro_27"/>
</dbReference>
<dbReference type="GO" id="GO:0004557">
    <property type="term" value="F:alpha-galactosidase activity"/>
    <property type="evidence" value="ECO:0007669"/>
    <property type="project" value="UniProtKB-EC"/>
</dbReference>
<evidence type="ECO:0000256" key="3">
    <source>
        <dbReference type="ARBA" id="ARBA00012755"/>
    </source>
</evidence>
<dbReference type="Pfam" id="PF17801">
    <property type="entry name" value="Melibiase_C"/>
    <property type="match status" value="1"/>
</dbReference>
<feature type="domain" description="Alpha galactosidase C-terminal" evidence="10">
    <location>
        <begin position="342"/>
        <end position="411"/>
    </location>
</feature>
<dbReference type="Gene3D" id="2.60.40.1180">
    <property type="entry name" value="Golgi alpha-mannosidase II"/>
    <property type="match status" value="1"/>
</dbReference>
<dbReference type="InterPro" id="IPR013780">
    <property type="entry name" value="Glyco_hydro_b"/>
</dbReference>
<evidence type="ECO:0000313" key="11">
    <source>
        <dbReference type="EMBL" id="RZB87760.1"/>
    </source>
</evidence>
<evidence type="ECO:0000313" key="12">
    <source>
        <dbReference type="Proteomes" id="UP000289340"/>
    </source>
</evidence>
<dbReference type="CDD" id="cd14792">
    <property type="entry name" value="GH27"/>
    <property type="match status" value="2"/>
</dbReference>
<dbReference type="InterPro" id="IPR017853">
    <property type="entry name" value="GH"/>
</dbReference>
<reference evidence="11 12" key="1">
    <citation type="submission" date="2018-09" db="EMBL/GenBank/DDBJ databases">
        <title>A high-quality reference genome of wild soybean provides a powerful tool to mine soybean genomes.</title>
        <authorList>
            <person name="Xie M."/>
            <person name="Chung C.Y.L."/>
            <person name="Li M.-W."/>
            <person name="Wong F.-L."/>
            <person name="Chan T.-F."/>
            <person name="Lam H.-M."/>
        </authorList>
    </citation>
    <scope>NUCLEOTIDE SEQUENCE [LARGE SCALE GENOMIC DNA]</scope>
    <source>
        <strain evidence="12">cv. W05</strain>
        <tissue evidence="11">Hypocotyl of etiolated seedlings</tissue>
    </source>
</reference>
<dbReference type="AlphaFoldDB" id="A0A445INW1"/>
<dbReference type="FunFam" id="3.20.20.70:FF:000093">
    <property type="entry name" value="Alpha-galactosidase"/>
    <property type="match status" value="2"/>
</dbReference>
<dbReference type="PANTHER" id="PTHR11452">
    <property type="entry name" value="ALPHA-GALACTOSIDASE/ALPHA-N-ACETYLGALACTOSAMINIDASE"/>
    <property type="match status" value="1"/>
</dbReference>
<evidence type="ECO:0000256" key="6">
    <source>
        <dbReference type="ARBA" id="ARBA00023157"/>
    </source>
</evidence>
<dbReference type="InterPro" id="IPR013785">
    <property type="entry name" value="Aldolase_TIM"/>
</dbReference>
<dbReference type="SUPFAM" id="SSF51011">
    <property type="entry name" value="Glycosyl hydrolase domain"/>
    <property type="match status" value="2"/>
</dbReference>
<keyword evidence="4 9" id="KW-0732">Signal</keyword>
<keyword evidence="12" id="KW-1185">Reference proteome</keyword>
<dbReference type="SUPFAM" id="SSF51445">
    <property type="entry name" value="(Trans)glycosidases"/>
    <property type="match status" value="2"/>
</dbReference>
<dbReference type="PRINTS" id="PR00740">
    <property type="entry name" value="GLHYDRLASE27"/>
</dbReference>
<dbReference type="Gene3D" id="3.20.20.70">
    <property type="entry name" value="Aldolase class I"/>
    <property type="match status" value="2"/>
</dbReference>
<evidence type="ECO:0000256" key="5">
    <source>
        <dbReference type="ARBA" id="ARBA00022801"/>
    </source>
</evidence>
<proteinExistence type="inferred from homology"/>
<evidence type="ECO:0000256" key="2">
    <source>
        <dbReference type="ARBA" id="ARBA00009743"/>
    </source>
</evidence>
<comment type="similarity">
    <text evidence="2 8">Belongs to the glycosyl hydrolase 27 family.</text>
</comment>
<dbReference type="GO" id="GO:0005975">
    <property type="term" value="P:carbohydrate metabolic process"/>
    <property type="evidence" value="ECO:0007669"/>
    <property type="project" value="InterPro"/>
</dbReference>
<dbReference type="InterPro" id="IPR041233">
    <property type="entry name" value="Melibiase_C"/>
</dbReference>
<dbReference type="GO" id="GO:0009505">
    <property type="term" value="C:plant-type cell wall"/>
    <property type="evidence" value="ECO:0007669"/>
    <property type="project" value="TreeGrafter"/>
</dbReference>
<sequence length="805" mass="88704">MAMQYSFSGWSWRLAMEMLLALCFLVLLHANPSSARLLVNRSRGISTSTKQVTRRNLVENGLGQTPPMGWNSWNHFGCDINESVIRETADAMVSTGLAALGYRYVNIDDCWAELNRDSEDNMVPNAAAFPSGIKALADYVHSKGLKLGIYSDAGNQTCSKRMPGSLGHEEQDAKTFASWGIDYLKYDNCENNGIKATDRYPPMSEALLKTGRPIFFSMCEWGWQDPATWAKTVGNSWRTTGDIEDNWNSMTTIADANDRWVSYAGSGGWNDPDMLEVGNGGMTTEEYRAHFSIWALAKAPLLVGCDIRAMDNTTYDLISNREVIAVNQDKEGVQGKKVKSNNDLEVWAGPLSDNKVAVILWNRSSSNATVTASWSNIGLKPGTMVDAKDLWANSTQSSVSGEISAELDSHALLNASASDATRLLLNKTATGNVSREKIERYLLENGLGQTPPMGWNSWNHFGCDINESLIRETADALVSSGLAALGYKYINLDDCWAELNRDHQGNMVPKASTFPSGIKALAHYVHGKGLKLGIYSDAGNQTCSKRMPGSLGHEEQDAKTFASWGVDYLKYDNCENNGILATERYPPMSEALLKTGRPIFFSMCEWGWQDPATWAKTVGNSWRTTGDIEDNWNSMTSIADANDRWASYAGPGGWNENSNLSGFLIYVIALRILDPDMLEVGNGGMTTEEYRAHFSIWALAKAPLLVGCDIQAMDNTTYELISNREVVAVWTGPLRGNKVAVILWNRSSSNATVTACWSDIGLEPGTIVDARDLWEHSTQTSVSGKISAELDSHACKMYVLTPRRY</sequence>
<evidence type="ECO:0000256" key="4">
    <source>
        <dbReference type="ARBA" id="ARBA00022729"/>
    </source>
</evidence>
<dbReference type="Proteomes" id="UP000289340">
    <property type="component" value="Chromosome 10"/>
</dbReference>
<dbReference type="EMBL" id="QZWG01000010">
    <property type="protein sequence ID" value="RZB87760.1"/>
    <property type="molecule type" value="Genomic_DNA"/>
</dbReference>
<dbReference type="PANTHER" id="PTHR11452:SF73">
    <property type="entry name" value="ALPHA-GALACTOSIDASE"/>
    <property type="match status" value="1"/>
</dbReference>
<accession>A0A445INW1</accession>
<evidence type="ECO:0000256" key="7">
    <source>
        <dbReference type="ARBA" id="ARBA00023295"/>
    </source>
</evidence>
<dbReference type="Pfam" id="PF16499">
    <property type="entry name" value="Melibiase_2"/>
    <property type="match status" value="2"/>
</dbReference>
<gene>
    <name evidence="11" type="ORF">D0Y65_027353</name>
</gene>
<keyword evidence="5 8" id="KW-0378">Hydrolase</keyword>
<dbReference type="InterPro" id="IPR000111">
    <property type="entry name" value="Glyco_hydro_27/36_CS"/>
</dbReference>
<comment type="caution">
    <text evidence="11">The sequence shown here is derived from an EMBL/GenBank/DDBJ whole genome shotgun (WGS) entry which is preliminary data.</text>
</comment>